<accession>A0AAE0TW55</accession>
<dbReference type="AlphaFoldDB" id="A0AAE0TW55"/>
<sequence>MNGPRAKCLKCDLRKHSQDHDRSGYHVLLSGRARPVQLDPELAADFGDLPFSLEWWQKITKSFYLHGVIRKTIALDHGKSCSTFLVSPPKNPTGIELDSELDTLEILLWQLFMAATRHKWRWVEYLLRGSPEVKDHPFLMLGVFAELQRDRIDDLVYQVVGDCDELLLKSRAFPLLAADSKIRLDWKLIRDLINCRLRANMTEQEVMVTKGQQQQLLVQAMEALQVETLDDGKGSSARSHHRFSPSTNRFRHRFEEMQLEFDEMMFKM</sequence>
<protein>
    <submittedName>
        <fullName evidence="1">Uncharacterized protein</fullName>
    </submittedName>
</protein>
<comment type="caution">
    <text evidence="1">The sequence shown here is derived from an EMBL/GenBank/DDBJ whole genome shotgun (WGS) entry which is preliminary data.</text>
</comment>
<dbReference type="EMBL" id="JAULSW010000005">
    <property type="protein sequence ID" value="KAK3381742.1"/>
    <property type="molecule type" value="Genomic_DNA"/>
</dbReference>
<name>A0AAE0TW55_9PEZI</name>
<organism evidence="1 2">
    <name type="scientific">Podospora didyma</name>
    <dbReference type="NCBI Taxonomy" id="330526"/>
    <lineage>
        <taxon>Eukaryota</taxon>
        <taxon>Fungi</taxon>
        <taxon>Dikarya</taxon>
        <taxon>Ascomycota</taxon>
        <taxon>Pezizomycotina</taxon>
        <taxon>Sordariomycetes</taxon>
        <taxon>Sordariomycetidae</taxon>
        <taxon>Sordariales</taxon>
        <taxon>Podosporaceae</taxon>
        <taxon>Podospora</taxon>
    </lineage>
</organism>
<dbReference type="Proteomes" id="UP001285441">
    <property type="component" value="Unassembled WGS sequence"/>
</dbReference>
<proteinExistence type="predicted"/>
<evidence type="ECO:0000313" key="1">
    <source>
        <dbReference type="EMBL" id="KAK3381742.1"/>
    </source>
</evidence>
<evidence type="ECO:0000313" key="2">
    <source>
        <dbReference type="Proteomes" id="UP001285441"/>
    </source>
</evidence>
<reference evidence="1" key="1">
    <citation type="journal article" date="2023" name="Mol. Phylogenet. Evol.">
        <title>Genome-scale phylogeny and comparative genomics of the fungal order Sordariales.</title>
        <authorList>
            <person name="Hensen N."/>
            <person name="Bonometti L."/>
            <person name="Westerberg I."/>
            <person name="Brannstrom I.O."/>
            <person name="Guillou S."/>
            <person name="Cros-Aarteil S."/>
            <person name="Calhoun S."/>
            <person name="Haridas S."/>
            <person name="Kuo A."/>
            <person name="Mondo S."/>
            <person name="Pangilinan J."/>
            <person name="Riley R."/>
            <person name="LaButti K."/>
            <person name="Andreopoulos B."/>
            <person name="Lipzen A."/>
            <person name="Chen C."/>
            <person name="Yan M."/>
            <person name="Daum C."/>
            <person name="Ng V."/>
            <person name="Clum A."/>
            <person name="Steindorff A."/>
            <person name="Ohm R.A."/>
            <person name="Martin F."/>
            <person name="Silar P."/>
            <person name="Natvig D.O."/>
            <person name="Lalanne C."/>
            <person name="Gautier V."/>
            <person name="Ament-Velasquez S.L."/>
            <person name="Kruys A."/>
            <person name="Hutchinson M.I."/>
            <person name="Powell A.J."/>
            <person name="Barry K."/>
            <person name="Miller A.N."/>
            <person name="Grigoriev I.V."/>
            <person name="Debuchy R."/>
            <person name="Gladieux P."/>
            <person name="Hiltunen Thoren M."/>
            <person name="Johannesson H."/>
        </authorList>
    </citation>
    <scope>NUCLEOTIDE SEQUENCE</scope>
    <source>
        <strain evidence="1">CBS 232.78</strain>
    </source>
</reference>
<keyword evidence="2" id="KW-1185">Reference proteome</keyword>
<reference evidence="1" key="2">
    <citation type="submission" date="2023-06" db="EMBL/GenBank/DDBJ databases">
        <authorList>
            <consortium name="Lawrence Berkeley National Laboratory"/>
            <person name="Haridas S."/>
            <person name="Hensen N."/>
            <person name="Bonometti L."/>
            <person name="Westerberg I."/>
            <person name="Brannstrom I.O."/>
            <person name="Guillou S."/>
            <person name="Cros-Aarteil S."/>
            <person name="Calhoun S."/>
            <person name="Kuo A."/>
            <person name="Mondo S."/>
            <person name="Pangilinan J."/>
            <person name="Riley R."/>
            <person name="LaButti K."/>
            <person name="Andreopoulos B."/>
            <person name="Lipzen A."/>
            <person name="Chen C."/>
            <person name="Yanf M."/>
            <person name="Daum C."/>
            <person name="Ng V."/>
            <person name="Clum A."/>
            <person name="Steindorff A."/>
            <person name="Ohm R."/>
            <person name="Martin F."/>
            <person name="Silar P."/>
            <person name="Natvig D."/>
            <person name="Lalanne C."/>
            <person name="Gautier V."/>
            <person name="Ament-velasquez S.L."/>
            <person name="Kruys A."/>
            <person name="Hutchinson M.I."/>
            <person name="Powell A.J."/>
            <person name="Barry K."/>
            <person name="Miller A.N."/>
            <person name="Grigoriev I.V."/>
            <person name="Debuchy R."/>
            <person name="Gladieux P."/>
            <person name="Thoren M.H."/>
            <person name="Johannesson H."/>
        </authorList>
    </citation>
    <scope>NUCLEOTIDE SEQUENCE</scope>
    <source>
        <strain evidence="1">CBS 232.78</strain>
    </source>
</reference>
<gene>
    <name evidence="1" type="ORF">B0H63DRAFT_511492</name>
</gene>